<dbReference type="Pfam" id="PF00128">
    <property type="entry name" value="Alpha-amylase"/>
    <property type="match status" value="1"/>
</dbReference>
<evidence type="ECO:0000256" key="5">
    <source>
        <dbReference type="ARBA" id="ARBA00023295"/>
    </source>
</evidence>
<dbReference type="Proteomes" id="UP000307781">
    <property type="component" value="Unassembled WGS sequence"/>
</dbReference>
<reference evidence="7 8" key="1">
    <citation type="submission" date="2019-05" db="EMBL/GenBank/DDBJ databases">
        <title>Genome-based reclassification of Lactobacillus casei as Lactobacillus casei subsp. casei. subsp.nov., description of Lactobacillus casei subsp. zeae subsp. nov., and emended description of Lactobacillus casei.</title>
        <authorList>
            <person name="Huang C.-H."/>
        </authorList>
    </citation>
    <scope>NUCLEOTIDE SEQUENCE [LARGE SCALE GENOMIC DNA]</scope>
    <source>
        <strain evidence="7 8">CRBIP24.58</strain>
    </source>
</reference>
<dbReference type="Gene3D" id="2.60.40.1180">
    <property type="entry name" value="Golgi alpha-mannosidase II"/>
    <property type="match status" value="1"/>
</dbReference>
<protein>
    <submittedName>
        <fullName evidence="7">Alpha-glucosidase</fullName>
    </submittedName>
</protein>
<dbReference type="Gene3D" id="3.20.20.80">
    <property type="entry name" value="Glycosidases"/>
    <property type="match status" value="1"/>
</dbReference>
<evidence type="ECO:0000313" key="8">
    <source>
        <dbReference type="Proteomes" id="UP000307781"/>
    </source>
</evidence>
<dbReference type="PANTHER" id="PTHR10357:SF179">
    <property type="entry name" value="NEUTRAL AND BASIC AMINO ACID TRANSPORT PROTEIN RBAT"/>
    <property type="match status" value="1"/>
</dbReference>
<dbReference type="GO" id="GO:0009313">
    <property type="term" value="P:oligosaccharide catabolic process"/>
    <property type="evidence" value="ECO:0007669"/>
    <property type="project" value="TreeGrafter"/>
</dbReference>
<dbReference type="GO" id="GO:0004556">
    <property type="term" value="F:alpha-amylase activity"/>
    <property type="evidence" value="ECO:0007669"/>
    <property type="project" value="TreeGrafter"/>
</dbReference>
<dbReference type="FunFam" id="3.90.400.10:FF:000002">
    <property type="entry name" value="Sucrose isomerase"/>
    <property type="match status" value="1"/>
</dbReference>
<dbReference type="SUPFAM" id="SSF51445">
    <property type="entry name" value="(Trans)glycosidases"/>
    <property type="match status" value="1"/>
</dbReference>
<accession>A0A5R8LYK5</accession>
<dbReference type="InterPro" id="IPR045857">
    <property type="entry name" value="O16G_dom_2"/>
</dbReference>
<evidence type="ECO:0000259" key="6">
    <source>
        <dbReference type="SMART" id="SM00642"/>
    </source>
</evidence>
<dbReference type="PANTHER" id="PTHR10357">
    <property type="entry name" value="ALPHA-AMYLASE FAMILY MEMBER"/>
    <property type="match status" value="1"/>
</dbReference>
<dbReference type="SMART" id="SM00642">
    <property type="entry name" value="Aamy"/>
    <property type="match status" value="1"/>
</dbReference>
<sequence>MSDWWKKSTVYQVYPQSFKDSNGDGIGDLPGITEKMGYLQQLGINAIWLNPIYQSPLVDNGYDISDYYKINPIYGTMADFKTMLKAAHEHGIKLIMDLVVNHTSDQHHWFKESKKSRNNPFSDYYIWRDPKPDGSAPNNWGASFGGSAWEYVPERGQYYLHLYAPQQPDLNWENPKVRQEIYAMMCFWFDMGVNGFRMDTINLLSKDQSFPDAPLMPNSQYGTAYAGSANGPRIHEFLREMNREVLSKYDVMTVGETPHTTADEAALYVDPKRHELNMVFQFEHMHVDYGEFGRYSTVRFKLSDLRASMAHWQTSLANRGWNSLFLNNHDQPRMVSRFGDDQKFRVQSAKMLAIILHLQQGTPFVFQGEELGMTNVKFNSIEQFRDLEAKNNFHSLLAKGLSEDEVMKMIRHKSRDNSRTPMQWNTSANAGFTKGTPWIETNPNYDTINAASEIENRDSVFNFYKGLISLRSKYDIITDGRFDLINPNDSAIFGFTRKLGNQILVVLGSFMNAKVKAELPDELATGDAKLLIGNYGTPAKLATRMYLKPYEGVAYLINHG</sequence>
<evidence type="ECO:0000256" key="2">
    <source>
        <dbReference type="ARBA" id="ARBA00008061"/>
    </source>
</evidence>
<dbReference type="CDD" id="cd11333">
    <property type="entry name" value="AmyAc_SI_OligoGlu_DGase"/>
    <property type="match status" value="1"/>
</dbReference>
<keyword evidence="3" id="KW-0963">Cytoplasm</keyword>
<evidence type="ECO:0000256" key="4">
    <source>
        <dbReference type="ARBA" id="ARBA00022801"/>
    </source>
</evidence>
<dbReference type="Gene3D" id="3.90.400.10">
    <property type="entry name" value="Oligo-1,6-glucosidase, Domain 2"/>
    <property type="match status" value="1"/>
</dbReference>
<evidence type="ECO:0000313" key="7">
    <source>
        <dbReference type="EMBL" id="TLF42400.1"/>
    </source>
</evidence>
<feature type="domain" description="Glycosyl hydrolase family 13 catalytic" evidence="6">
    <location>
        <begin position="12"/>
        <end position="419"/>
    </location>
</feature>
<dbReference type="InterPro" id="IPR017853">
    <property type="entry name" value="GH"/>
</dbReference>
<dbReference type="AlphaFoldDB" id="A0A5R8LYK5"/>
<gene>
    <name evidence="7" type="ORF">FEI14_05780</name>
</gene>
<evidence type="ECO:0000256" key="3">
    <source>
        <dbReference type="ARBA" id="ARBA00022490"/>
    </source>
</evidence>
<proteinExistence type="inferred from homology"/>
<dbReference type="InterPro" id="IPR006047">
    <property type="entry name" value="GH13_cat_dom"/>
</dbReference>
<dbReference type="FunFam" id="3.20.20.80:FF:000014">
    <property type="entry name" value="Alpha,alpha-phosphotrehalase"/>
    <property type="match status" value="1"/>
</dbReference>
<name>A0A5R8LYK5_LACZE</name>
<comment type="subcellular location">
    <subcellularLocation>
        <location evidence="1">Cytoplasm</location>
    </subcellularLocation>
</comment>
<keyword evidence="5" id="KW-0326">Glycosidase</keyword>
<dbReference type="InterPro" id="IPR013780">
    <property type="entry name" value="Glyco_hydro_b"/>
</dbReference>
<dbReference type="FunFam" id="2.60.40.1180:FF:000007">
    <property type="entry name" value="Sucrose isomerase"/>
    <property type="match status" value="1"/>
</dbReference>
<dbReference type="SUPFAM" id="SSF51011">
    <property type="entry name" value="Glycosyl hydrolase domain"/>
    <property type="match status" value="1"/>
</dbReference>
<dbReference type="EMBL" id="VBWN01000003">
    <property type="protein sequence ID" value="TLF42400.1"/>
    <property type="molecule type" value="Genomic_DNA"/>
</dbReference>
<dbReference type="RefSeq" id="WP_138117937.1">
    <property type="nucleotide sequence ID" value="NZ_VBWN01000003.1"/>
</dbReference>
<organism evidence="7 8">
    <name type="scientific">Lacticaseibacillus zeae</name>
    <name type="common">Lactobacillus zeae</name>
    <dbReference type="NCBI Taxonomy" id="57037"/>
    <lineage>
        <taxon>Bacteria</taxon>
        <taxon>Bacillati</taxon>
        <taxon>Bacillota</taxon>
        <taxon>Bacilli</taxon>
        <taxon>Lactobacillales</taxon>
        <taxon>Lactobacillaceae</taxon>
        <taxon>Lacticaseibacillus</taxon>
    </lineage>
</organism>
<comment type="similarity">
    <text evidence="2">Belongs to the glycosyl hydrolase 13 family.</text>
</comment>
<keyword evidence="4" id="KW-0378">Hydrolase</keyword>
<dbReference type="GO" id="GO:0005737">
    <property type="term" value="C:cytoplasm"/>
    <property type="evidence" value="ECO:0007669"/>
    <property type="project" value="UniProtKB-SubCell"/>
</dbReference>
<evidence type="ECO:0000256" key="1">
    <source>
        <dbReference type="ARBA" id="ARBA00004496"/>
    </source>
</evidence>
<comment type="caution">
    <text evidence="7">The sequence shown here is derived from an EMBL/GenBank/DDBJ whole genome shotgun (WGS) entry which is preliminary data.</text>
</comment>
<dbReference type="NCBIfam" id="NF008183">
    <property type="entry name" value="PRK10933.1"/>
    <property type="match status" value="1"/>
</dbReference>